<dbReference type="AlphaFoldDB" id="A0A371GX83"/>
<protein>
    <submittedName>
        <fullName evidence="1">Uncharacterized protein</fullName>
    </submittedName>
</protein>
<evidence type="ECO:0000313" key="1">
    <source>
        <dbReference type="EMBL" id="RDX95131.1"/>
    </source>
</evidence>
<dbReference type="Proteomes" id="UP000257109">
    <property type="component" value="Unassembled WGS sequence"/>
</dbReference>
<accession>A0A371GX83</accession>
<proteinExistence type="predicted"/>
<reference evidence="1" key="1">
    <citation type="submission" date="2018-05" db="EMBL/GenBank/DDBJ databases">
        <title>Draft genome of Mucuna pruriens seed.</title>
        <authorList>
            <person name="Nnadi N.E."/>
            <person name="Vos R."/>
            <person name="Hasami M.H."/>
            <person name="Devisetty U.K."/>
            <person name="Aguiy J.C."/>
        </authorList>
    </citation>
    <scope>NUCLEOTIDE SEQUENCE [LARGE SCALE GENOMIC DNA]</scope>
    <source>
        <strain evidence="1">JCA_2017</strain>
    </source>
</reference>
<feature type="non-terminal residue" evidence="1">
    <location>
        <position position="1"/>
    </location>
</feature>
<name>A0A371GX83_MUCPR</name>
<sequence>MKFYIFAVRHVYGRYRYKCIRIRMGYVRARKKSNHNEKVKETLKVTSAYSSFGPERNNLYRKTERYSSKNNRIHLKISPHNKFYPIKPLTQHPPIQLCDDNVANFNAFDSYV</sequence>
<keyword evidence="2" id="KW-1185">Reference proteome</keyword>
<organism evidence="1 2">
    <name type="scientific">Mucuna pruriens</name>
    <name type="common">Velvet bean</name>
    <name type="synonym">Dolichos pruriens</name>
    <dbReference type="NCBI Taxonomy" id="157652"/>
    <lineage>
        <taxon>Eukaryota</taxon>
        <taxon>Viridiplantae</taxon>
        <taxon>Streptophyta</taxon>
        <taxon>Embryophyta</taxon>
        <taxon>Tracheophyta</taxon>
        <taxon>Spermatophyta</taxon>
        <taxon>Magnoliopsida</taxon>
        <taxon>eudicotyledons</taxon>
        <taxon>Gunneridae</taxon>
        <taxon>Pentapetalae</taxon>
        <taxon>rosids</taxon>
        <taxon>fabids</taxon>
        <taxon>Fabales</taxon>
        <taxon>Fabaceae</taxon>
        <taxon>Papilionoideae</taxon>
        <taxon>50 kb inversion clade</taxon>
        <taxon>NPAAA clade</taxon>
        <taxon>indigoferoid/millettioid clade</taxon>
        <taxon>Phaseoleae</taxon>
        <taxon>Mucuna</taxon>
    </lineage>
</organism>
<dbReference type="EMBL" id="QJKJ01004197">
    <property type="protein sequence ID" value="RDX95131.1"/>
    <property type="molecule type" value="Genomic_DNA"/>
</dbReference>
<comment type="caution">
    <text evidence="1">The sequence shown here is derived from an EMBL/GenBank/DDBJ whole genome shotgun (WGS) entry which is preliminary data.</text>
</comment>
<evidence type="ECO:0000313" key="2">
    <source>
        <dbReference type="Proteomes" id="UP000257109"/>
    </source>
</evidence>
<gene>
    <name evidence="1" type="ORF">CR513_22390</name>
</gene>